<feature type="region of interest" description="Disordered" evidence="1">
    <location>
        <begin position="1"/>
        <end position="28"/>
    </location>
</feature>
<keyword evidence="3" id="KW-1185">Reference proteome</keyword>
<evidence type="ECO:0000256" key="1">
    <source>
        <dbReference type="SAM" id="MobiDB-lite"/>
    </source>
</evidence>
<evidence type="ECO:0000313" key="2">
    <source>
        <dbReference type="EMBL" id="EST55097.1"/>
    </source>
</evidence>
<dbReference type="EMBL" id="AYJU01000015">
    <property type="protein sequence ID" value="EST55097.1"/>
    <property type="molecule type" value="Genomic_DNA"/>
</dbReference>
<proteinExistence type="predicted"/>
<dbReference type="STRING" id="1408254.T458_10660"/>
<evidence type="ECO:0000313" key="3">
    <source>
        <dbReference type="Proteomes" id="UP000017973"/>
    </source>
</evidence>
<dbReference type="PATRIC" id="fig|1408254.3.peg.2112"/>
<dbReference type="HOGENOM" id="CLU_172364_0_0_9"/>
<name>V6MA26_9BACL</name>
<comment type="caution">
    <text evidence="2">The sequence shown here is derived from an EMBL/GenBank/DDBJ whole genome shotgun (WGS) entry which is preliminary data.</text>
</comment>
<sequence length="111" mass="12316">MLHEKPKKVREQEKLVEEKGEKSEGIWDLDPGVTEKAEHAFSGQPCTTSSNWLLLAAVPPLEWRRTGRPPAKIPPRLSVLSFFLCLTTAGGPQKQKDAGDLPVSFLLPGNW</sequence>
<dbReference type="AlphaFoldDB" id="V6MA26"/>
<feature type="compositionally biased region" description="Basic and acidic residues" evidence="1">
    <location>
        <begin position="1"/>
        <end position="25"/>
    </location>
</feature>
<protein>
    <submittedName>
        <fullName evidence="2">Uncharacterized protein</fullName>
    </submittedName>
</protein>
<reference evidence="2 3" key="1">
    <citation type="journal article" date="2014" name="Genome Announc.">
        <title>Draft Genome Sequence of Brevibacillus panacihumi Strain W25, a Halotolerant Hydrocarbon-Degrading Bacterium.</title>
        <authorList>
            <person name="Wang X."/>
            <person name="Jin D."/>
            <person name="Zhou L."/>
            <person name="Wu L."/>
            <person name="An W."/>
            <person name="Chen Y."/>
            <person name="Zhao L."/>
        </authorList>
    </citation>
    <scope>NUCLEOTIDE SEQUENCE [LARGE SCALE GENOMIC DNA]</scope>
    <source>
        <strain evidence="2 3">W25</strain>
    </source>
</reference>
<dbReference type="Proteomes" id="UP000017973">
    <property type="component" value="Unassembled WGS sequence"/>
</dbReference>
<gene>
    <name evidence="2" type="ORF">T458_10660</name>
</gene>
<organism evidence="2 3">
    <name type="scientific">Brevibacillus panacihumi W25</name>
    <dbReference type="NCBI Taxonomy" id="1408254"/>
    <lineage>
        <taxon>Bacteria</taxon>
        <taxon>Bacillati</taxon>
        <taxon>Bacillota</taxon>
        <taxon>Bacilli</taxon>
        <taxon>Bacillales</taxon>
        <taxon>Paenibacillaceae</taxon>
        <taxon>Brevibacillus</taxon>
    </lineage>
</organism>
<accession>V6MA26</accession>